<comment type="subcellular location">
    <subcellularLocation>
        <location evidence="2">Membrane</location>
    </subcellularLocation>
    <subcellularLocation>
        <location evidence="1">Nucleus</location>
    </subcellularLocation>
</comment>
<dbReference type="GO" id="GO:0006261">
    <property type="term" value="P:DNA-templated DNA replication"/>
    <property type="evidence" value="ECO:0007669"/>
    <property type="project" value="TreeGrafter"/>
</dbReference>
<feature type="domain" description="AAA+ ATPase" evidence="14">
    <location>
        <begin position="405"/>
        <end position="534"/>
    </location>
</feature>
<dbReference type="Gene3D" id="1.20.272.10">
    <property type="match status" value="1"/>
</dbReference>
<dbReference type="InterPro" id="IPR050238">
    <property type="entry name" value="DNA_Rep/Repair_Clamp_Loader"/>
</dbReference>
<comment type="similarity">
    <text evidence="4">Belongs to the CD36 family.</text>
</comment>
<dbReference type="Gene3D" id="3.40.50.300">
    <property type="entry name" value="P-loop containing nucleotide triphosphate hydrolases"/>
    <property type="match status" value="1"/>
</dbReference>
<dbReference type="GO" id="GO:0006281">
    <property type="term" value="P:DNA repair"/>
    <property type="evidence" value="ECO:0007669"/>
    <property type="project" value="TreeGrafter"/>
</dbReference>
<evidence type="ECO:0000256" key="12">
    <source>
        <dbReference type="ARBA" id="ARBA00023242"/>
    </source>
</evidence>
<evidence type="ECO:0000256" key="3">
    <source>
        <dbReference type="ARBA" id="ARBA00005378"/>
    </source>
</evidence>
<dbReference type="Pfam" id="PF08542">
    <property type="entry name" value="Rep_fac_C"/>
    <property type="match status" value="1"/>
</dbReference>
<keyword evidence="6" id="KW-0235">DNA replication</keyword>
<organism evidence="15 16">
    <name type="scientific">Sarcoptes scabiei</name>
    <name type="common">Itch mite</name>
    <name type="synonym">Acarus scabiei</name>
    <dbReference type="NCBI Taxonomy" id="52283"/>
    <lineage>
        <taxon>Eukaryota</taxon>
        <taxon>Metazoa</taxon>
        <taxon>Ecdysozoa</taxon>
        <taxon>Arthropoda</taxon>
        <taxon>Chelicerata</taxon>
        <taxon>Arachnida</taxon>
        <taxon>Acari</taxon>
        <taxon>Acariformes</taxon>
        <taxon>Sarcoptiformes</taxon>
        <taxon>Astigmata</taxon>
        <taxon>Psoroptidia</taxon>
        <taxon>Sarcoptoidea</taxon>
        <taxon>Sarcoptidae</taxon>
        <taxon>Sarcoptinae</taxon>
        <taxon>Sarcoptes</taxon>
    </lineage>
</organism>
<evidence type="ECO:0000256" key="10">
    <source>
        <dbReference type="ARBA" id="ARBA00023136"/>
    </source>
</evidence>
<dbReference type="GO" id="GO:0003677">
    <property type="term" value="F:DNA binding"/>
    <property type="evidence" value="ECO:0007669"/>
    <property type="project" value="InterPro"/>
</dbReference>
<dbReference type="PANTHER" id="PTHR11669">
    <property type="entry name" value="REPLICATION FACTOR C / DNA POLYMERASE III GAMMA-TAU SUBUNIT"/>
    <property type="match status" value="1"/>
</dbReference>
<dbReference type="SUPFAM" id="SSF52540">
    <property type="entry name" value="P-loop containing nucleoside triphosphate hydrolases"/>
    <property type="match status" value="1"/>
</dbReference>
<evidence type="ECO:0000256" key="1">
    <source>
        <dbReference type="ARBA" id="ARBA00004123"/>
    </source>
</evidence>
<dbReference type="FunFam" id="1.10.8.60:FF:000028">
    <property type="entry name" value="Replication factor C subunit 5"/>
    <property type="match status" value="1"/>
</dbReference>
<dbReference type="FunFam" id="3.40.50.300:FF:000129">
    <property type="entry name" value="Replication factor C subunit 5"/>
    <property type="match status" value="1"/>
</dbReference>
<dbReference type="InterPro" id="IPR047854">
    <property type="entry name" value="RFC_lid"/>
</dbReference>
<reference evidence="15 16" key="1">
    <citation type="journal article" date="2015" name="Parasit. Vectors">
        <title>Draft genome of the scabies mite.</title>
        <authorList>
            <person name="Rider S.D.Jr."/>
            <person name="Morgan M.S."/>
            <person name="Arlian L.G."/>
        </authorList>
    </citation>
    <scope>NUCLEOTIDE SEQUENCE [LARGE SCALE GENOMIC DNA]</scope>
    <source>
        <strain evidence="15">Arlian Lab</strain>
    </source>
</reference>
<name>A0A131ZWY8_SARSC</name>
<dbReference type="OrthoDB" id="514335at2759"/>
<sequence>MICFLLRSKSVFKQKTFILGPKSSTFSGWQKPNIPIYNYYYLFNITNADEIFRDGAKPDLQQLGPYVYRQSMEKTNISWNFANNTVQYRQVKSWFFDPTKSNGSLDDEIVHLNVPLISAIHKINLMPEEERFIAQESLNSMIESFSLATVMRHKISELLFDGYEDDLLKTASTLQPTEMQQARFSYLYGKNNTSTDGLFRIHTGGSDSAKSLGLMDTWNNENIISQWPSGEKCRSFNKSTAGDLLPPFYLEQNYRLMRYLGKQPILEPNPAIRMFIGEMCRSFELEFVEKFTKNQLRGYRYGLSTKSFDYTVDDNQCFCVEQNCPPNGLYGLGVCAQNAPIFLSNPHFLHAEQSLLDGVNGLEPDQTKHLFSMGYQEKYRPECLEDLVSHKNIIETIEKFINEDRLPHLLFYGPPGTGKTSTILACAKKLYNPNQMSSMVLELNASDERGIGIVRGPIKTFASTKILFSQKSYKLIILDEADAMTQDAQNALRNIIEKHTENVRFCFICNYLNKIIPAIQSRCMKFRFAPLKFDQIKSRLDLIVKQESINITDDGIESLIELSNGDMRRVLNVLQSCSTAFDVVNSENVYKCCGIPSKSSIKQIMKWMIEKDFSSIYRNVINMQLENGYSLSDILRGLHSQVLQRDFPTEIKLDILDEMAIIEENLSAGGSEKPQLAGLIALFQKARDYCK</sequence>
<dbReference type="SUPFAM" id="SSF48019">
    <property type="entry name" value="post-AAA+ oligomerization domain-like"/>
    <property type="match status" value="1"/>
</dbReference>
<evidence type="ECO:0000256" key="13">
    <source>
        <dbReference type="ARBA" id="ARBA00080380"/>
    </source>
</evidence>
<dbReference type="CDD" id="cd18140">
    <property type="entry name" value="HLD_clamp_RFC"/>
    <property type="match status" value="1"/>
</dbReference>
<dbReference type="InterPro" id="IPR003959">
    <property type="entry name" value="ATPase_AAA_core"/>
</dbReference>
<dbReference type="FunFam" id="1.20.272.10:FF:000004">
    <property type="entry name" value="Replication factor C subunit 5"/>
    <property type="match status" value="1"/>
</dbReference>
<gene>
    <name evidence="15" type="ORF">QR98_0016070</name>
</gene>
<dbReference type="GO" id="GO:0016887">
    <property type="term" value="F:ATP hydrolysis activity"/>
    <property type="evidence" value="ECO:0007669"/>
    <property type="project" value="InterPro"/>
</dbReference>
<evidence type="ECO:0000313" key="16">
    <source>
        <dbReference type="Proteomes" id="UP000616769"/>
    </source>
</evidence>
<dbReference type="InterPro" id="IPR002159">
    <property type="entry name" value="CD36_fam"/>
</dbReference>
<dbReference type="CDD" id="cd00009">
    <property type="entry name" value="AAA"/>
    <property type="match status" value="1"/>
</dbReference>
<proteinExistence type="inferred from homology"/>
<comment type="similarity">
    <text evidence="3">Belongs to the activator 1 small subunits family.</text>
</comment>
<keyword evidence="8" id="KW-0067">ATP-binding</keyword>
<keyword evidence="10" id="KW-0472">Membrane</keyword>
<evidence type="ECO:0000256" key="7">
    <source>
        <dbReference type="ARBA" id="ARBA00022741"/>
    </source>
</evidence>
<dbReference type="InterPro" id="IPR027417">
    <property type="entry name" value="P-loop_NTPase"/>
</dbReference>
<dbReference type="PANTHER" id="PTHR11669:SF9">
    <property type="entry name" value="REPLICATION FACTOR C SUBUNIT 5"/>
    <property type="match status" value="1"/>
</dbReference>
<dbReference type="AlphaFoldDB" id="A0A131ZWY8"/>
<dbReference type="GO" id="GO:0003689">
    <property type="term" value="F:DNA clamp loader activity"/>
    <property type="evidence" value="ECO:0007669"/>
    <property type="project" value="TreeGrafter"/>
</dbReference>
<dbReference type="EMBL" id="JXLN01004373">
    <property type="protein sequence ID" value="KPM03177.1"/>
    <property type="molecule type" value="Genomic_DNA"/>
</dbReference>
<evidence type="ECO:0000256" key="2">
    <source>
        <dbReference type="ARBA" id="ARBA00004370"/>
    </source>
</evidence>
<dbReference type="InterPro" id="IPR013748">
    <property type="entry name" value="Rep_factorC_C"/>
</dbReference>
<dbReference type="InterPro" id="IPR008921">
    <property type="entry name" value="DNA_pol3_clamp-load_cplx_C"/>
</dbReference>
<dbReference type="Gene3D" id="1.10.8.60">
    <property type="match status" value="1"/>
</dbReference>
<dbReference type="GO" id="GO:0005524">
    <property type="term" value="F:ATP binding"/>
    <property type="evidence" value="ECO:0007669"/>
    <property type="project" value="UniProtKB-KW"/>
</dbReference>
<dbReference type="Pfam" id="PF00004">
    <property type="entry name" value="AAA"/>
    <property type="match status" value="1"/>
</dbReference>
<evidence type="ECO:0000256" key="9">
    <source>
        <dbReference type="ARBA" id="ARBA00022989"/>
    </source>
</evidence>
<keyword evidence="5" id="KW-0812">Transmembrane</keyword>
<dbReference type="Pfam" id="PF01130">
    <property type="entry name" value="CD36"/>
    <property type="match status" value="1"/>
</dbReference>
<dbReference type="Pfam" id="PF25361">
    <property type="entry name" value="AAA_lid_RFC1"/>
    <property type="match status" value="1"/>
</dbReference>
<dbReference type="GO" id="GO:0005663">
    <property type="term" value="C:DNA replication factor C complex"/>
    <property type="evidence" value="ECO:0007669"/>
    <property type="project" value="TreeGrafter"/>
</dbReference>
<keyword evidence="9" id="KW-1133">Transmembrane helix</keyword>
<evidence type="ECO:0000256" key="8">
    <source>
        <dbReference type="ARBA" id="ARBA00022840"/>
    </source>
</evidence>
<evidence type="ECO:0000256" key="11">
    <source>
        <dbReference type="ARBA" id="ARBA00023180"/>
    </source>
</evidence>
<dbReference type="GO" id="GO:0016020">
    <property type="term" value="C:membrane"/>
    <property type="evidence" value="ECO:0007669"/>
    <property type="project" value="UniProtKB-SubCell"/>
</dbReference>
<dbReference type="SMART" id="SM00382">
    <property type="entry name" value="AAA"/>
    <property type="match status" value="1"/>
</dbReference>
<comment type="caution">
    <text evidence="15">The sequence shown here is derived from an EMBL/GenBank/DDBJ whole genome shotgun (WGS) entry which is preliminary data.</text>
</comment>
<dbReference type="VEuPathDB" id="VectorBase:SSCA004842"/>
<evidence type="ECO:0000256" key="6">
    <source>
        <dbReference type="ARBA" id="ARBA00022705"/>
    </source>
</evidence>
<keyword evidence="7" id="KW-0547">Nucleotide-binding</keyword>
<keyword evidence="12" id="KW-0539">Nucleus</keyword>
<accession>A0A131ZWY8</accession>
<evidence type="ECO:0000259" key="14">
    <source>
        <dbReference type="SMART" id="SM00382"/>
    </source>
</evidence>
<protein>
    <recommendedName>
        <fullName evidence="13">Activator 1 subunit 5</fullName>
    </recommendedName>
</protein>
<evidence type="ECO:0000256" key="4">
    <source>
        <dbReference type="ARBA" id="ARBA00010532"/>
    </source>
</evidence>
<evidence type="ECO:0000313" key="15">
    <source>
        <dbReference type="EMBL" id="KPM03177.1"/>
    </source>
</evidence>
<dbReference type="GO" id="GO:0005634">
    <property type="term" value="C:nucleus"/>
    <property type="evidence" value="ECO:0007669"/>
    <property type="project" value="UniProtKB-SubCell"/>
</dbReference>
<dbReference type="NCBIfam" id="NF001679">
    <property type="entry name" value="PRK00440.1"/>
    <property type="match status" value="1"/>
</dbReference>
<evidence type="ECO:0000256" key="5">
    <source>
        <dbReference type="ARBA" id="ARBA00022692"/>
    </source>
</evidence>
<keyword evidence="11" id="KW-0325">Glycoprotein</keyword>
<dbReference type="InterPro" id="IPR003593">
    <property type="entry name" value="AAA+_ATPase"/>
</dbReference>
<dbReference type="Proteomes" id="UP000616769">
    <property type="component" value="Unassembled WGS sequence"/>
</dbReference>
<dbReference type="PRINTS" id="PR01609">
    <property type="entry name" value="CD36FAMILY"/>
</dbReference>